<dbReference type="AlphaFoldDB" id="A8P940"/>
<reference evidence="1 2" key="1">
    <citation type="journal article" date="2010" name="Proc. Natl. Acad. Sci. U.S.A.">
        <title>Insights into evolution of multicellular fungi from the assembled chromosomes of the mushroom Coprinopsis cinerea (Coprinus cinereus).</title>
        <authorList>
            <person name="Stajich J.E."/>
            <person name="Wilke S.K."/>
            <person name="Ahren D."/>
            <person name="Au C.H."/>
            <person name="Birren B.W."/>
            <person name="Borodovsky M."/>
            <person name="Burns C."/>
            <person name="Canback B."/>
            <person name="Casselton L.A."/>
            <person name="Cheng C.K."/>
            <person name="Deng J."/>
            <person name="Dietrich F.S."/>
            <person name="Fargo D.C."/>
            <person name="Farman M.L."/>
            <person name="Gathman A.C."/>
            <person name="Goldberg J."/>
            <person name="Guigo R."/>
            <person name="Hoegger P.J."/>
            <person name="Hooker J.B."/>
            <person name="Huggins A."/>
            <person name="James T.Y."/>
            <person name="Kamada T."/>
            <person name="Kilaru S."/>
            <person name="Kodira C."/>
            <person name="Kues U."/>
            <person name="Kupfer D."/>
            <person name="Kwan H.S."/>
            <person name="Lomsadze A."/>
            <person name="Li W."/>
            <person name="Lilly W.W."/>
            <person name="Ma L.J."/>
            <person name="Mackey A.J."/>
            <person name="Manning G."/>
            <person name="Martin F."/>
            <person name="Muraguchi H."/>
            <person name="Natvig D.O."/>
            <person name="Palmerini H."/>
            <person name="Ramesh M.A."/>
            <person name="Rehmeyer C.J."/>
            <person name="Roe B.A."/>
            <person name="Shenoy N."/>
            <person name="Stanke M."/>
            <person name="Ter-Hovhannisyan V."/>
            <person name="Tunlid A."/>
            <person name="Velagapudi R."/>
            <person name="Vision T.J."/>
            <person name="Zeng Q."/>
            <person name="Zolan M.E."/>
            <person name="Pukkila P.J."/>
        </authorList>
    </citation>
    <scope>NUCLEOTIDE SEQUENCE [LARGE SCALE GENOMIC DNA]</scope>
    <source>
        <strain evidence="2">Okayama-7 / 130 / ATCC MYA-4618 / FGSC 9003</strain>
    </source>
</reference>
<dbReference type="OrthoDB" id="3349377at2759"/>
<gene>
    <name evidence="1" type="ORF">CC1G_09545</name>
</gene>
<accession>A8P940</accession>
<keyword evidence="2" id="KW-1185">Reference proteome</keyword>
<dbReference type="GeneID" id="6016307"/>
<dbReference type="EMBL" id="AACS02000011">
    <property type="protein sequence ID" value="EAU82086.2"/>
    <property type="molecule type" value="Genomic_DNA"/>
</dbReference>
<proteinExistence type="predicted"/>
<evidence type="ECO:0000313" key="1">
    <source>
        <dbReference type="EMBL" id="EAU82086.2"/>
    </source>
</evidence>
<protein>
    <submittedName>
        <fullName evidence="1">Uncharacterized protein</fullName>
    </submittedName>
</protein>
<organism evidence="1 2">
    <name type="scientific">Coprinopsis cinerea (strain Okayama-7 / 130 / ATCC MYA-4618 / FGSC 9003)</name>
    <name type="common">Inky cap fungus</name>
    <name type="synonym">Hormographiella aspergillata</name>
    <dbReference type="NCBI Taxonomy" id="240176"/>
    <lineage>
        <taxon>Eukaryota</taxon>
        <taxon>Fungi</taxon>
        <taxon>Dikarya</taxon>
        <taxon>Basidiomycota</taxon>
        <taxon>Agaricomycotina</taxon>
        <taxon>Agaricomycetes</taxon>
        <taxon>Agaricomycetidae</taxon>
        <taxon>Agaricales</taxon>
        <taxon>Agaricineae</taxon>
        <taxon>Psathyrellaceae</taxon>
        <taxon>Coprinopsis</taxon>
    </lineage>
</organism>
<dbReference type="RefSeq" id="XP_001839690.2">
    <property type="nucleotide sequence ID" value="XM_001839638.2"/>
</dbReference>
<dbReference type="HOGENOM" id="CLU_2468993_0_0_1"/>
<dbReference type="Proteomes" id="UP000001861">
    <property type="component" value="Unassembled WGS sequence"/>
</dbReference>
<evidence type="ECO:0000313" key="2">
    <source>
        <dbReference type="Proteomes" id="UP000001861"/>
    </source>
</evidence>
<name>A8P940_COPC7</name>
<dbReference type="KEGG" id="cci:CC1G_09545"/>
<dbReference type="InParanoid" id="A8P940"/>
<sequence length="88" mass="9911">MSCVLANRIILNVREANRELELSKVPGSTQRMVILSEGFFHQGEVSFGNSGTLTNFERDQLRMMRPATPEPILDDSDSYTSYVPFSVL</sequence>
<comment type="caution">
    <text evidence="1">The sequence shown here is derived from an EMBL/GenBank/DDBJ whole genome shotgun (WGS) entry which is preliminary data.</text>
</comment>
<dbReference type="VEuPathDB" id="FungiDB:CC1G_09545"/>